<name>H5U4B8_9ACTN</name>
<keyword evidence="1" id="KW-1133">Transmembrane helix</keyword>
<comment type="caution">
    <text evidence="2">The sequence shown here is derived from an EMBL/GenBank/DDBJ whole genome shotgun (WGS) entry which is preliminary data.</text>
</comment>
<keyword evidence="1" id="KW-0812">Transmembrane</keyword>
<dbReference type="EMBL" id="BAFC01000107">
    <property type="protein sequence ID" value="GAB40576.1"/>
    <property type="molecule type" value="Genomic_DNA"/>
</dbReference>
<feature type="transmembrane region" description="Helical" evidence="1">
    <location>
        <begin position="12"/>
        <end position="41"/>
    </location>
</feature>
<sequence length="86" mass="9842">MVKTSSYEQTRVVLWSVVTLLVLIVRFLAVLLTVVCVIAWAIAMVRDSWNNMFFVPAIVSAGSLLVSTYLYSYLRARYPRRNGRLL</sequence>
<dbReference type="AlphaFoldDB" id="H5U4B8"/>
<evidence type="ECO:0000313" key="2">
    <source>
        <dbReference type="EMBL" id="GAB40576.1"/>
    </source>
</evidence>
<dbReference type="Proteomes" id="UP000005845">
    <property type="component" value="Unassembled WGS sequence"/>
</dbReference>
<proteinExistence type="predicted"/>
<dbReference type="RefSeq" id="WP_005207648.1">
    <property type="nucleotide sequence ID" value="NZ_BAFC01000107.1"/>
</dbReference>
<protein>
    <submittedName>
        <fullName evidence="2">Uncharacterized protein</fullName>
    </submittedName>
</protein>
<evidence type="ECO:0000313" key="3">
    <source>
        <dbReference type="Proteomes" id="UP000005845"/>
    </source>
</evidence>
<feature type="transmembrane region" description="Helical" evidence="1">
    <location>
        <begin position="53"/>
        <end position="74"/>
    </location>
</feature>
<keyword evidence="3" id="KW-1185">Reference proteome</keyword>
<evidence type="ECO:0000256" key="1">
    <source>
        <dbReference type="SAM" id="Phobius"/>
    </source>
</evidence>
<organism evidence="2 3">
    <name type="scientific">Gordonia sputi NBRC 100414</name>
    <dbReference type="NCBI Taxonomy" id="1089453"/>
    <lineage>
        <taxon>Bacteria</taxon>
        <taxon>Bacillati</taxon>
        <taxon>Actinomycetota</taxon>
        <taxon>Actinomycetes</taxon>
        <taxon>Mycobacteriales</taxon>
        <taxon>Gordoniaceae</taxon>
        <taxon>Gordonia</taxon>
    </lineage>
</organism>
<dbReference type="eggNOG" id="ENOG5031VYF">
    <property type="taxonomic scope" value="Bacteria"/>
</dbReference>
<accession>H5U4B8</accession>
<reference evidence="2 3" key="1">
    <citation type="submission" date="2012-02" db="EMBL/GenBank/DDBJ databases">
        <title>Whole genome shotgun sequence of Gordonia sputi NBRC 100414.</title>
        <authorList>
            <person name="Yoshida I."/>
            <person name="Hosoyama A."/>
            <person name="Tsuchikane K."/>
            <person name="Katsumata H."/>
            <person name="Yamazaki S."/>
            <person name="Fujita N."/>
        </authorList>
    </citation>
    <scope>NUCLEOTIDE SEQUENCE [LARGE SCALE GENOMIC DNA]</scope>
    <source>
        <strain evidence="2 3">NBRC 100414</strain>
    </source>
</reference>
<gene>
    <name evidence="2" type="ORF">GOSPT_109_00290</name>
</gene>
<keyword evidence="1" id="KW-0472">Membrane</keyword>